<comment type="similarity">
    <text evidence="2 9 12">Belongs to the SecY/SEC61-alpha family.</text>
</comment>
<comment type="caution">
    <text evidence="9">Lacks conserved residue(s) required for the propagation of feature annotation.</text>
</comment>
<keyword evidence="14" id="KW-1185">Reference proteome</keyword>
<evidence type="ECO:0000256" key="10">
    <source>
        <dbReference type="RuleBase" id="RU000537"/>
    </source>
</evidence>
<evidence type="ECO:0000256" key="2">
    <source>
        <dbReference type="ARBA" id="ARBA00005751"/>
    </source>
</evidence>
<evidence type="ECO:0000256" key="7">
    <source>
        <dbReference type="ARBA" id="ARBA00023010"/>
    </source>
</evidence>
<comment type="subcellular location">
    <subcellularLocation>
        <location evidence="9">Cell membrane</location>
        <topology evidence="9">Multi-pass membrane protein</topology>
    </subcellularLocation>
    <subcellularLocation>
        <location evidence="1 11">Membrane</location>
        <topology evidence="1 11">Multi-pass membrane protein</topology>
    </subcellularLocation>
</comment>
<proteinExistence type="inferred from homology"/>
<dbReference type="PRINTS" id="PR00303">
    <property type="entry name" value="SECYTRNLCASE"/>
</dbReference>
<keyword evidence="9" id="KW-1003">Cell membrane</keyword>
<comment type="function">
    <text evidence="9 10">The central subunit of the protein translocation channel SecYEG. Consists of two halves formed by TMs 1-5 and 6-10. These two domains form a lateral gate at the front which open onto the bilayer between TMs 2 and 7, and are clamped together by SecE at the back. The channel is closed by both a pore ring composed of hydrophobic SecY resides and a short helix (helix 2A) on the extracellular side of the membrane which forms a plug. The plug probably moves laterally to allow the channel to open. The ring and the pore may move independently.</text>
</comment>
<keyword evidence="3 9" id="KW-0813">Transport</keyword>
<feature type="transmembrane region" description="Helical" evidence="9">
    <location>
        <begin position="72"/>
        <end position="99"/>
    </location>
</feature>
<dbReference type="InterPro" id="IPR002208">
    <property type="entry name" value="SecY/SEC61-alpha"/>
</dbReference>
<evidence type="ECO:0000256" key="11">
    <source>
        <dbReference type="RuleBase" id="RU003484"/>
    </source>
</evidence>
<keyword evidence="4 9" id="KW-0812">Transmembrane</keyword>
<evidence type="ECO:0000313" key="13">
    <source>
        <dbReference type="EMBL" id="GAA1753164.1"/>
    </source>
</evidence>
<organism evidence="13 14">
    <name type="scientific">Aeromicrobium alkaliterrae</name>
    <dbReference type="NCBI Taxonomy" id="302168"/>
    <lineage>
        <taxon>Bacteria</taxon>
        <taxon>Bacillati</taxon>
        <taxon>Actinomycetota</taxon>
        <taxon>Actinomycetes</taxon>
        <taxon>Propionibacteriales</taxon>
        <taxon>Nocardioidaceae</taxon>
        <taxon>Aeromicrobium</taxon>
    </lineage>
</organism>
<evidence type="ECO:0000256" key="1">
    <source>
        <dbReference type="ARBA" id="ARBA00004141"/>
    </source>
</evidence>
<dbReference type="PROSITE" id="PS00755">
    <property type="entry name" value="SECY_1"/>
    <property type="match status" value="1"/>
</dbReference>
<keyword evidence="7 9" id="KW-0811">Translocation</keyword>
<sequence length="442" mass="48295">MLSAFVNAFRTPDLRRKLLFVLGIVVLFRLGSMTPAPGIDVANVQQCIDVATSAGSENGNLFALINVFSGGALLQLTVFALGIMPYITASIILQLLVVVIPRLESLKKEGQAGQAKITQYTRYLTLGLAVLQATGIVALARSGRLFGGACTQDLLYHPDSIPAFLLIVLVMVAGTAIIMWFGELITDRGVGNGMSILIFTQVIATFPGALWQIKAQAASEREGWVTFSLVILVGLIVVAGVIFIEQAQRRIPVQYAKRMVGRRMFGGSSTYIPLKVNQAGIIPVIFASSLMYLPALLAQFNEGSPWATWVNDHFVRGDHPYYMITFFTLIVFFTYFYVAITFNPEEVADNMKKYGGFIPGIRAGRPTQDYLQYVLSRITAPGALYLGLIALIPMFAIALLNASQNFPFGGTTILIIVGVGLDTVKQIEAQLQQRNYEGFLRS</sequence>
<evidence type="ECO:0000256" key="9">
    <source>
        <dbReference type="HAMAP-Rule" id="MF_01465"/>
    </source>
</evidence>
<feature type="transmembrane region" description="Helical" evidence="9">
    <location>
        <begin position="320"/>
        <end position="342"/>
    </location>
</feature>
<comment type="caution">
    <text evidence="13">The sequence shown here is derived from an EMBL/GenBank/DDBJ whole genome shotgun (WGS) entry which is preliminary data.</text>
</comment>
<feature type="transmembrane region" description="Helical" evidence="9">
    <location>
        <begin position="194"/>
        <end position="213"/>
    </location>
</feature>
<dbReference type="Proteomes" id="UP001501057">
    <property type="component" value="Unassembled WGS sequence"/>
</dbReference>
<evidence type="ECO:0000256" key="8">
    <source>
        <dbReference type="ARBA" id="ARBA00023136"/>
    </source>
</evidence>
<gene>
    <name evidence="9 13" type="primary">secY</name>
    <name evidence="13" type="ORF">GCM10009710_36060</name>
</gene>
<dbReference type="NCBIfam" id="TIGR00967">
    <property type="entry name" value="3a0501s007"/>
    <property type="match status" value="1"/>
</dbReference>
<accession>A0ABN2KD18</accession>
<protein>
    <recommendedName>
        <fullName evidence="9 10">Protein translocase subunit SecY</fullName>
    </recommendedName>
</protein>
<dbReference type="HAMAP" id="MF_01465">
    <property type="entry name" value="SecY"/>
    <property type="match status" value="1"/>
</dbReference>
<dbReference type="InterPro" id="IPR030659">
    <property type="entry name" value="SecY_CS"/>
</dbReference>
<dbReference type="PIRSF" id="PIRSF004557">
    <property type="entry name" value="SecY"/>
    <property type="match status" value="1"/>
</dbReference>
<reference evidence="13 14" key="1">
    <citation type="journal article" date="2019" name="Int. J. Syst. Evol. Microbiol.">
        <title>The Global Catalogue of Microorganisms (GCM) 10K type strain sequencing project: providing services to taxonomists for standard genome sequencing and annotation.</title>
        <authorList>
            <consortium name="The Broad Institute Genomics Platform"/>
            <consortium name="The Broad Institute Genome Sequencing Center for Infectious Disease"/>
            <person name="Wu L."/>
            <person name="Ma J."/>
        </authorList>
    </citation>
    <scope>NUCLEOTIDE SEQUENCE [LARGE SCALE GENOMIC DNA]</scope>
    <source>
        <strain evidence="13 14">JCM 13518</strain>
    </source>
</reference>
<name>A0ABN2KD18_9ACTN</name>
<dbReference type="Gene3D" id="1.10.3370.10">
    <property type="entry name" value="SecY subunit domain"/>
    <property type="match status" value="1"/>
</dbReference>
<dbReference type="PROSITE" id="PS00756">
    <property type="entry name" value="SECY_2"/>
    <property type="match status" value="1"/>
</dbReference>
<dbReference type="PANTHER" id="PTHR10906">
    <property type="entry name" value="SECY/SEC61-ALPHA FAMILY MEMBER"/>
    <property type="match status" value="1"/>
</dbReference>
<dbReference type="Pfam" id="PF00344">
    <property type="entry name" value="SecY"/>
    <property type="match status" value="1"/>
</dbReference>
<keyword evidence="5 9" id="KW-0653">Protein transport</keyword>
<evidence type="ECO:0000313" key="14">
    <source>
        <dbReference type="Proteomes" id="UP001501057"/>
    </source>
</evidence>
<feature type="transmembrane region" description="Helical" evidence="9">
    <location>
        <begin position="160"/>
        <end position="182"/>
    </location>
</feature>
<evidence type="ECO:0000256" key="6">
    <source>
        <dbReference type="ARBA" id="ARBA00022989"/>
    </source>
</evidence>
<dbReference type="InterPro" id="IPR023201">
    <property type="entry name" value="SecY_dom_sf"/>
</dbReference>
<evidence type="ECO:0000256" key="4">
    <source>
        <dbReference type="ARBA" id="ARBA00022692"/>
    </source>
</evidence>
<keyword evidence="6 9" id="KW-1133">Transmembrane helix</keyword>
<feature type="transmembrane region" description="Helical" evidence="9">
    <location>
        <begin position="120"/>
        <end position="140"/>
    </location>
</feature>
<dbReference type="RefSeq" id="WP_344204133.1">
    <property type="nucleotide sequence ID" value="NZ_BAAAME010000010.1"/>
</dbReference>
<feature type="transmembrane region" description="Helical" evidence="9">
    <location>
        <begin position="382"/>
        <end position="400"/>
    </location>
</feature>
<dbReference type="SUPFAM" id="SSF103491">
    <property type="entry name" value="Preprotein translocase SecY subunit"/>
    <property type="match status" value="1"/>
</dbReference>
<evidence type="ECO:0000256" key="5">
    <source>
        <dbReference type="ARBA" id="ARBA00022927"/>
    </source>
</evidence>
<comment type="subunit">
    <text evidence="9">Component of the Sec protein translocase complex. Heterotrimer consisting of SecY, SecE and SecG subunits. The heterotrimers can form oligomers, although 1 heterotrimer is thought to be able to translocate proteins. Interacts with the ribosome. Interacts with SecDF, and other proteins may be involved. Interacts with SecA.</text>
</comment>
<feature type="transmembrane region" description="Helical" evidence="9">
    <location>
        <begin position="225"/>
        <end position="244"/>
    </location>
</feature>
<evidence type="ECO:0000256" key="12">
    <source>
        <dbReference type="RuleBase" id="RU004349"/>
    </source>
</evidence>
<dbReference type="EMBL" id="BAAAME010000010">
    <property type="protein sequence ID" value="GAA1753164.1"/>
    <property type="molecule type" value="Genomic_DNA"/>
</dbReference>
<dbReference type="InterPro" id="IPR026593">
    <property type="entry name" value="SecY"/>
</dbReference>
<evidence type="ECO:0000256" key="3">
    <source>
        <dbReference type="ARBA" id="ARBA00022448"/>
    </source>
</evidence>
<keyword evidence="8 9" id="KW-0472">Membrane</keyword>